<dbReference type="PANTHER" id="PTHR42688:SF1">
    <property type="entry name" value="BLR5212 PROTEIN"/>
    <property type="match status" value="1"/>
</dbReference>
<feature type="transmembrane region" description="Helical" evidence="6">
    <location>
        <begin position="221"/>
        <end position="242"/>
    </location>
</feature>
<reference evidence="8" key="1">
    <citation type="submission" date="2022-10" db="EMBL/GenBank/DDBJ databases">
        <title>Streptomyces beihaiensis sp. nov., a chitin degrading actinobacterium, isolated from shrimp pond soil.</title>
        <authorList>
            <person name="Xie J."/>
            <person name="Shen N."/>
        </authorList>
    </citation>
    <scope>NUCLEOTIDE SEQUENCE</scope>
    <source>
        <strain evidence="8">GXMU-J5</strain>
    </source>
</reference>
<feature type="transmembrane region" description="Helical" evidence="6">
    <location>
        <begin position="291"/>
        <end position="309"/>
    </location>
</feature>
<dbReference type="PANTHER" id="PTHR42688">
    <property type="entry name" value="CONSERVED PROTEIN"/>
    <property type="match status" value="1"/>
</dbReference>
<feature type="transmembrane region" description="Helical" evidence="6">
    <location>
        <begin position="108"/>
        <end position="130"/>
    </location>
</feature>
<dbReference type="InterPro" id="IPR036259">
    <property type="entry name" value="MFS_trans_sf"/>
</dbReference>
<feature type="transmembrane region" description="Helical" evidence="6">
    <location>
        <begin position="382"/>
        <end position="401"/>
    </location>
</feature>
<evidence type="ECO:0000259" key="7">
    <source>
        <dbReference type="PROSITE" id="PS50850"/>
    </source>
</evidence>
<feature type="transmembrane region" description="Helical" evidence="6">
    <location>
        <begin position="21"/>
        <end position="41"/>
    </location>
</feature>
<evidence type="ECO:0000313" key="8">
    <source>
        <dbReference type="EMBL" id="MCX3062723.1"/>
    </source>
</evidence>
<dbReference type="Proteomes" id="UP001163064">
    <property type="component" value="Unassembled WGS sequence"/>
</dbReference>
<gene>
    <name evidence="8" type="ORF">OFY01_23790</name>
</gene>
<evidence type="ECO:0000256" key="1">
    <source>
        <dbReference type="ARBA" id="ARBA00004651"/>
    </source>
</evidence>
<dbReference type="RefSeq" id="WP_266603147.1">
    <property type="nucleotide sequence ID" value="NZ_JAPHNL010000280.1"/>
</dbReference>
<accession>A0ABT3U088</accession>
<comment type="caution">
    <text evidence="8">The sequence shown here is derived from an EMBL/GenBank/DDBJ whole genome shotgun (WGS) entry which is preliminary data.</text>
</comment>
<evidence type="ECO:0000256" key="4">
    <source>
        <dbReference type="ARBA" id="ARBA00022989"/>
    </source>
</evidence>
<dbReference type="PROSITE" id="PS50850">
    <property type="entry name" value="MFS"/>
    <property type="match status" value="1"/>
</dbReference>
<feature type="transmembrane region" description="Helical" evidence="6">
    <location>
        <begin position="356"/>
        <end position="376"/>
    </location>
</feature>
<dbReference type="Gene3D" id="1.20.1250.20">
    <property type="entry name" value="MFS general substrate transporter like domains"/>
    <property type="match status" value="1"/>
</dbReference>
<dbReference type="EMBL" id="JAPHNL010000280">
    <property type="protein sequence ID" value="MCX3062723.1"/>
    <property type="molecule type" value="Genomic_DNA"/>
</dbReference>
<feature type="transmembrane region" description="Helical" evidence="6">
    <location>
        <begin position="315"/>
        <end position="336"/>
    </location>
</feature>
<keyword evidence="2" id="KW-1003">Cell membrane</keyword>
<proteinExistence type="predicted"/>
<dbReference type="InterPro" id="IPR052425">
    <property type="entry name" value="Uncharacterized_MFS-type"/>
</dbReference>
<evidence type="ECO:0000256" key="2">
    <source>
        <dbReference type="ARBA" id="ARBA00022475"/>
    </source>
</evidence>
<feature type="transmembrane region" description="Helical" evidence="6">
    <location>
        <begin position="171"/>
        <end position="188"/>
    </location>
</feature>
<organism evidence="8 9">
    <name type="scientific">Streptomyces beihaiensis</name>
    <dbReference type="NCBI Taxonomy" id="2984495"/>
    <lineage>
        <taxon>Bacteria</taxon>
        <taxon>Bacillati</taxon>
        <taxon>Actinomycetota</taxon>
        <taxon>Actinomycetes</taxon>
        <taxon>Kitasatosporales</taxon>
        <taxon>Streptomycetaceae</taxon>
        <taxon>Streptomyces</taxon>
    </lineage>
</organism>
<feature type="transmembrane region" description="Helical" evidence="6">
    <location>
        <begin position="262"/>
        <end position="279"/>
    </location>
</feature>
<keyword evidence="3 6" id="KW-0812">Transmembrane</keyword>
<name>A0ABT3U088_9ACTN</name>
<comment type="subcellular location">
    <subcellularLocation>
        <location evidence="1">Cell membrane</location>
        <topology evidence="1">Multi-pass membrane protein</topology>
    </subcellularLocation>
</comment>
<dbReference type="Pfam" id="PF07690">
    <property type="entry name" value="MFS_1"/>
    <property type="match status" value="1"/>
</dbReference>
<dbReference type="InterPro" id="IPR020846">
    <property type="entry name" value="MFS_dom"/>
</dbReference>
<sequence>MTRAPQVWVRTRRFEPGVQLLFVNQFSINLGFYMLMPYLAAHLSGDLALAGWAVGLVLGVRNLSQQGMFLVGGALADRLGFKPLIVAGCALRTVGFGALALADTLPVLIAASVATGLAGALFNPAVRAYVAAGAGGGEERRVEAFALFNVYYQAGILLGPLVGLALTGVDFRLTCAVSAGLFAVLSAVQTVRLPARRHTGAAREAEGGAGQWRIVCGNRTFWLFSVAMTASYVLSFQVYLALPLTVERLVGDGRSGQAATSGLFVVSGLVALAGQLRITDWCRRRLTRERCLVAGLGLMGAAFLVPAAGGAGWTGVAGLLLCAALLAAATAVLYPFEMDTVVALSGGRWVATHYGLYNTVCGIGITAGNLGTGALLDAGGAASWLVLAAVGAAGAGALHRLGRGGRLDAGRATADEQAGAGAPVA</sequence>
<dbReference type="InterPro" id="IPR011701">
    <property type="entry name" value="MFS"/>
</dbReference>
<keyword evidence="9" id="KW-1185">Reference proteome</keyword>
<protein>
    <submittedName>
        <fullName evidence="8">MFS transporter</fullName>
    </submittedName>
</protein>
<keyword evidence="4 6" id="KW-1133">Transmembrane helix</keyword>
<evidence type="ECO:0000256" key="3">
    <source>
        <dbReference type="ARBA" id="ARBA00022692"/>
    </source>
</evidence>
<feature type="domain" description="Major facilitator superfamily (MFS) profile" evidence="7">
    <location>
        <begin position="17"/>
        <end position="406"/>
    </location>
</feature>
<dbReference type="SUPFAM" id="SSF103473">
    <property type="entry name" value="MFS general substrate transporter"/>
    <property type="match status" value="1"/>
</dbReference>
<evidence type="ECO:0000256" key="5">
    <source>
        <dbReference type="ARBA" id="ARBA00023136"/>
    </source>
</evidence>
<keyword evidence="5 6" id="KW-0472">Membrane</keyword>
<evidence type="ECO:0000313" key="9">
    <source>
        <dbReference type="Proteomes" id="UP001163064"/>
    </source>
</evidence>
<feature type="transmembrane region" description="Helical" evidence="6">
    <location>
        <begin position="142"/>
        <end position="165"/>
    </location>
</feature>
<evidence type="ECO:0000256" key="6">
    <source>
        <dbReference type="SAM" id="Phobius"/>
    </source>
</evidence>